<comment type="subcellular location">
    <subcellularLocation>
        <location evidence="2">Membrane</location>
        <topology evidence="2">Lipid-anchor</topology>
        <topology evidence="2">GPI-anchor</topology>
    </subcellularLocation>
    <subcellularLocation>
        <location evidence="1">Membrane</location>
        <topology evidence="1">Multi-pass membrane protein</topology>
    </subcellularLocation>
    <subcellularLocation>
        <location evidence="3">Secreted</location>
    </subcellularLocation>
</comment>
<evidence type="ECO:0000256" key="9">
    <source>
        <dbReference type="ARBA" id="ARBA00022989"/>
    </source>
</evidence>
<dbReference type="Proteomes" id="UP001322277">
    <property type="component" value="Chromosome 1"/>
</dbReference>
<keyword evidence="6" id="KW-0325">Glycoprotein</keyword>
<feature type="disulfide bond" evidence="14">
    <location>
        <begin position="63"/>
        <end position="96"/>
    </location>
</feature>
<keyword evidence="6" id="KW-0336">GPI-anchor</keyword>
<evidence type="ECO:0000256" key="11">
    <source>
        <dbReference type="ARBA" id="ARBA00023157"/>
    </source>
</evidence>
<dbReference type="PANTHER" id="PTHR33048">
    <property type="entry name" value="PTH11-LIKE INTEGRAL MEMBRANE PROTEIN (AFU_ORTHOLOGUE AFUA_5G11245)"/>
    <property type="match status" value="1"/>
</dbReference>
<dbReference type="EMBL" id="CP137305">
    <property type="protein sequence ID" value="WQF76953.1"/>
    <property type="molecule type" value="Genomic_DNA"/>
</dbReference>
<keyword evidence="8 16" id="KW-0732">Signal</keyword>
<keyword evidence="5" id="KW-0964">Secreted</keyword>
<feature type="transmembrane region" description="Helical" evidence="15">
    <location>
        <begin position="298"/>
        <end position="318"/>
    </location>
</feature>
<dbReference type="AlphaFoldDB" id="A0AAX4I0M4"/>
<evidence type="ECO:0000256" key="8">
    <source>
        <dbReference type="ARBA" id="ARBA00022729"/>
    </source>
</evidence>
<gene>
    <name evidence="18" type="ORF">CDEST_01967</name>
</gene>
<keyword evidence="10 15" id="KW-0472">Membrane</keyword>
<evidence type="ECO:0000256" key="15">
    <source>
        <dbReference type="SAM" id="Phobius"/>
    </source>
</evidence>
<evidence type="ECO:0000256" key="12">
    <source>
        <dbReference type="ARBA" id="ARBA00023288"/>
    </source>
</evidence>
<feature type="transmembrane region" description="Helical" evidence="15">
    <location>
        <begin position="141"/>
        <end position="161"/>
    </location>
</feature>
<dbReference type="InterPro" id="IPR052337">
    <property type="entry name" value="SAT4-like"/>
</dbReference>
<dbReference type="GeneID" id="87938470"/>
<evidence type="ECO:0000256" key="3">
    <source>
        <dbReference type="ARBA" id="ARBA00004613"/>
    </source>
</evidence>
<keyword evidence="7 15" id="KW-0812">Transmembrane</keyword>
<feature type="chain" id="PRO_5044016490" evidence="16">
    <location>
        <begin position="27"/>
        <end position="448"/>
    </location>
</feature>
<reference evidence="19" key="1">
    <citation type="journal article" date="2023" name="bioRxiv">
        <title>Complete genome of the Medicago anthracnose fungus, Colletotrichum destructivum, reveals a mini-chromosome-like region within a core chromosome.</title>
        <authorList>
            <person name="Lapalu N."/>
            <person name="Simon A."/>
            <person name="Lu A."/>
            <person name="Plaumann P.-L."/>
            <person name="Amselem J."/>
            <person name="Pigne S."/>
            <person name="Auger A."/>
            <person name="Koch C."/>
            <person name="Dallery J.-F."/>
            <person name="O'Connell R.J."/>
        </authorList>
    </citation>
    <scope>NUCLEOTIDE SEQUENCE [LARGE SCALE GENOMIC DNA]</scope>
    <source>
        <strain evidence="19">CBS 520.97</strain>
    </source>
</reference>
<feature type="domain" description="CFEM" evidence="17">
    <location>
        <begin position="11"/>
        <end position="119"/>
    </location>
</feature>
<keyword evidence="12" id="KW-0449">Lipoprotein</keyword>
<name>A0AAX4I0M4_9PEZI</name>
<comment type="similarity">
    <text evidence="13">Belongs to the SAT4 family.</text>
</comment>
<feature type="signal peptide" evidence="16">
    <location>
        <begin position="1"/>
        <end position="26"/>
    </location>
</feature>
<protein>
    <submittedName>
        <fullName evidence="18">Extracellular membrane protein, CFEM</fullName>
    </submittedName>
</protein>
<organism evidence="18 19">
    <name type="scientific">Colletotrichum destructivum</name>
    <dbReference type="NCBI Taxonomy" id="34406"/>
    <lineage>
        <taxon>Eukaryota</taxon>
        <taxon>Fungi</taxon>
        <taxon>Dikarya</taxon>
        <taxon>Ascomycota</taxon>
        <taxon>Pezizomycotina</taxon>
        <taxon>Sordariomycetes</taxon>
        <taxon>Hypocreomycetidae</taxon>
        <taxon>Glomerellales</taxon>
        <taxon>Glomerellaceae</taxon>
        <taxon>Colletotrichum</taxon>
        <taxon>Colletotrichum destructivum species complex</taxon>
    </lineage>
</organism>
<feature type="transmembrane region" description="Helical" evidence="15">
    <location>
        <begin position="190"/>
        <end position="211"/>
    </location>
</feature>
<evidence type="ECO:0000256" key="4">
    <source>
        <dbReference type="ARBA" id="ARBA00010031"/>
    </source>
</evidence>
<evidence type="ECO:0000256" key="1">
    <source>
        <dbReference type="ARBA" id="ARBA00004141"/>
    </source>
</evidence>
<comment type="similarity">
    <text evidence="4">Belongs to the RBT5 family.</text>
</comment>
<comment type="caution">
    <text evidence="14">Lacks conserved residue(s) required for the propagation of feature annotation.</text>
</comment>
<keyword evidence="9 15" id="KW-1133">Transmembrane helix</keyword>
<dbReference type="InterPro" id="IPR049326">
    <property type="entry name" value="Rhodopsin_dom_fungi"/>
</dbReference>
<dbReference type="GO" id="GO:0098552">
    <property type="term" value="C:side of membrane"/>
    <property type="evidence" value="ECO:0007669"/>
    <property type="project" value="UniProtKB-KW"/>
</dbReference>
<dbReference type="RefSeq" id="XP_062774177.1">
    <property type="nucleotide sequence ID" value="XM_062918126.1"/>
</dbReference>
<evidence type="ECO:0000256" key="5">
    <source>
        <dbReference type="ARBA" id="ARBA00022525"/>
    </source>
</evidence>
<dbReference type="Pfam" id="PF20684">
    <property type="entry name" value="Fung_rhodopsin"/>
    <property type="match status" value="1"/>
</dbReference>
<dbReference type="PROSITE" id="PS52012">
    <property type="entry name" value="CFEM"/>
    <property type="match status" value="1"/>
</dbReference>
<dbReference type="Pfam" id="PF05730">
    <property type="entry name" value="CFEM"/>
    <property type="match status" value="1"/>
</dbReference>
<evidence type="ECO:0000259" key="17">
    <source>
        <dbReference type="PROSITE" id="PS52012"/>
    </source>
</evidence>
<evidence type="ECO:0000313" key="19">
    <source>
        <dbReference type="Proteomes" id="UP001322277"/>
    </source>
</evidence>
<keyword evidence="19" id="KW-1185">Reference proteome</keyword>
<dbReference type="InterPro" id="IPR008427">
    <property type="entry name" value="Extracellular_membr_CFEM_dom"/>
</dbReference>
<dbReference type="PANTHER" id="PTHR33048:SF131">
    <property type="entry name" value="INTEGRAL MEMBRANE PROTEIN"/>
    <property type="match status" value="1"/>
</dbReference>
<evidence type="ECO:0000256" key="16">
    <source>
        <dbReference type="SAM" id="SignalP"/>
    </source>
</evidence>
<dbReference type="KEGG" id="cdet:87938470"/>
<dbReference type="GO" id="GO:0005576">
    <property type="term" value="C:extracellular region"/>
    <property type="evidence" value="ECO:0007669"/>
    <property type="project" value="UniProtKB-SubCell"/>
</dbReference>
<evidence type="ECO:0000256" key="13">
    <source>
        <dbReference type="ARBA" id="ARBA00038359"/>
    </source>
</evidence>
<feature type="transmembrane region" description="Helical" evidence="15">
    <location>
        <begin position="111"/>
        <end position="129"/>
    </location>
</feature>
<accession>A0AAX4I0M4</accession>
<evidence type="ECO:0000313" key="18">
    <source>
        <dbReference type="EMBL" id="WQF76953.1"/>
    </source>
</evidence>
<evidence type="ECO:0000256" key="2">
    <source>
        <dbReference type="ARBA" id="ARBA00004589"/>
    </source>
</evidence>
<evidence type="ECO:0000256" key="7">
    <source>
        <dbReference type="ARBA" id="ARBA00022692"/>
    </source>
</evidence>
<sequence>MPSTKSCRSLALVFLVLQLAVAIVKATSAAEVLSQVPTCASECISSTFFMSACDPEDVTACICSSIAVQAELSACVQTHCPFGDQLTAATVEGVLCEAYPKESRSLEVRRTLIISCSLVFIIVALRLFTRMKYAGGLWGDDYTTIFAAALMITLTAVYLHITSIGFGMHYWTIPVGNGIVIRKMLYVGNLVYTVLQAAVKLSIVLFLGRIFPSQTFQRIAQGIEVILLLHGTLFTIPFAVQCTPVQSIWDRTITDRRCLNLQAVGYSSGGLAMAEDIAILLLPIPHVWQLKISLPRRLTVIALFSVGSFACVTSAIRIKYLVEYSTTFDETWDHVDIVVWSFIEQSMAMLCASLPTLRLLLVHIASRRRPGSSESFFHRETPKQMWRWSFERLRRCRMRKQKDSDPAPRQTGEGVLVTTTVEVDRQSYMAIDVPPFPPPAYSGPRNNA</sequence>
<evidence type="ECO:0000256" key="10">
    <source>
        <dbReference type="ARBA" id="ARBA00023136"/>
    </source>
</evidence>
<evidence type="ECO:0000256" key="14">
    <source>
        <dbReference type="PROSITE-ProRule" id="PRU01356"/>
    </source>
</evidence>
<proteinExistence type="inferred from homology"/>
<keyword evidence="11 14" id="KW-1015">Disulfide bond</keyword>
<evidence type="ECO:0000256" key="6">
    <source>
        <dbReference type="ARBA" id="ARBA00022622"/>
    </source>
</evidence>